<dbReference type="AlphaFoldDB" id="A0A2K9LQN9"/>
<sequence length="191" mass="22272">MEKRDYYRIEDRVHLIKKPIEKHLISDDPYGEQYGIPRQAVLISQLQAIENESRDLLRQVGDYNRALGSYLRYMDEKIDLIAKYVVSHDLQISQKQSINLSEGGISFYDSSPMVPESYLHLILVLFPNYATIAAIGVVKSCEQIEDQPTIYRIGAEFLVLQEPDRKQIVRHIRRLQSREIREQPHTSSENK</sequence>
<keyword evidence="3" id="KW-1185">Reference proteome</keyword>
<dbReference type="Proteomes" id="UP000235116">
    <property type="component" value="Chromosome"/>
</dbReference>
<organism evidence="2 3">
    <name type="scientific">Ketobacter alkanivorans</name>
    <dbReference type="NCBI Taxonomy" id="1917421"/>
    <lineage>
        <taxon>Bacteria</taxon>
        <taxon>Pseudomonadati</taxon>
        <taxon>Pseudomonadota</taxon>
        <taxon>Gammaproteobacteria</taxon>
        <taxon>Pseudomonadales</taxon>
        <taxon>Ketobacteraceae</taxon>
        <taxon>Ketobacter</taxon>
    </lineage>
</organism>
<proteinExistence type="predicted"/>
<dbReference type="RefSeq" id="WP_101895976.1">
    <property type="nucleotide sequence ID" value="NZ_CP022684.1"/>
</dbReference>
<evidence type="ECO:0000259" key="1">
    <source>
        <dbReference type="Pfam" id="PF07238"/>
    </source>
</evidence>
<dbReference type="InterPro" id="IPR009875">
    <property type="entry name" value="PilZ_domain"/>
</dbReference>
<dbReference type="GO" id="GO:0035438">
    <property type="term" value="F:cyclic-di-GMP binding"/>
    <property type="evidence" value="ECO:0007669"/>
    <property type="project" value="InterPro"/>
</dbReference>
<protein>
    <recommendedName>
        <fullName evidence="1">PilZ domain-containing protein</fullName>
    </recommendedName>
</protein>
<name>A0A2K9LQN9_9GAMM</name>
<feature type="domain" description="PilZ" evidence="1">
    <location>
        <begin position="82"/>
        <end position="173"/>
    </location>
</feature>
<evidence type="ECO:0000313" key="3">
    <source>
        <dbReference type="Proteomes" id="UP000235116"/>
    </source>
</evidence>
<dbReference type="OrthoDB" id="9780702at2"/>
<dbReference type="Pfam" id="PF07238">
    <property type="entry name" value="PilZ"/>
    <property type="match status" value="1"/>
</dbReference>
<gene>
    <name evidence="2" type="ORF">Kalk_20175</name>
</gene>
<reference evidence="3" key="1">
    <citation type="submission" date="2017-08" db="EMBL/GenBank/DDBJ databases">
        <title>Direct submision.</title>
        <authorList>
            <person name="Kim S.-J."/>
            <person name="Rhee S.-K."/>
        </authorList>
    </citation>
    <scope>NUCLEOTIDE SEQUENCE [LARGE SCALE GENOMIC DNA]</scope>
    <source>
        <strain evidence="3">GI5</strain>
    </source>
</reference>
<dbReference type="KEGG" id="kak:Kalk_20175"/>
<dbReference type="EMBL" id="CP022684">
    <property type="protein sequence ID" value="AUM14603.1"/>
    <property type="molecule type" value="Genomic_DNA"/>
</dbReference>
<accession>A0A2K9LQN9</accession>
<evidence type="ECO:0000313" key="2">
    <source>
        <dbReference type="EMBL" id="AUM14603.1"/>
    </source>
</evidence>